<name>X1KLC3_9ZZZZ</name>
<reference evidence="1" key="1">
    <citation type="journal article" date="2014" name="Front. Microbiol.">
        <title>High frequency of phylogenetically diverse reductive dehalogenase-homologous genes in deep subseafloor sedimentary metagenomes.</title>
        <authorList>
            <person name="Kawai M."/>
            <person name="Futagami T."/>
            <person name="Toyoda A."/>
            <person name="Takaki Y."/>
            <person name="Nishi S."/>
            <person name="Hori S."/>
            <person name="Arai W."/>
            <person name="Tsubouchi T."/>
            <person name="Morono Y."/>
            <person name="Uchiyama I."/>
            <person name="Ito T."/>
            <person name="Fujiyama A."/>
            <person name="Inagaki F."/>
            <person name="Takami H."/>
        </authorList>
    </citation>
    <scope>NUCLEOTIDE SEQUENCE</scope>
    <source>
        <strain evidence="1">Expedition CK06-06</strain>
    </source>
</reference>
<accession>X1KLC3</accession>
<comment type="caution">
    <text evidence="1">The sequence shown here is derived from an EMBL/GenBank/DDBJ whole genome shotgun (WGS) entry which is preliminary data.</text>
</comment>
<feature type="non-terminal residue" evidence="1">
    <location>
        <position position="81"/>
    </location>
</feature>
<dbReference type="EMBL" id="BARU01046881">
    <property type="protein sequence ID" value="GAH94395.1"/>
    <property type="molecule type" value="Genomic_DNA"/>
</dbReference>
<organism evidence="1">
    <name type="scientific">marine sediment metagenome</name>
    <dbReference type="NCBI Taxonomy" id="412755"/>
    <lineage>
        <taxon>unclassified sequences</taxon>
        <taxon>metagenomes</taxon>
        <taxon>ecological metagenomes</taxon>
    </lineage>
</organism>
<protein>
    <submittedName>
        <fullName evidence="1">Uncharacterized protein</fullName>
    </submittedName>
</protein>
<dbReference type="AlphaFoldDB" id="X1KLC3"/>
<evidence type="ECO:0000313" key="1">
    <source>
        <dbReference type="EMBL" id="GAH94395.1"/>
    </source>
</evidence>
<gene>
    <name evidence="1" type="ORF">S03H2_70510</name>
</gene>
<proteinExistence type="predicted"/>
<sequence>MGAPTTPQKRFLAAGAIKAATNTAWGTAESMGDGNGILIDSDGGLVRSQAYHPAYESDTPFPEEGDLGDIDPVDFTPEFFM</sequence>